<evidence type="ECO:0000256" key="1">
    <source>
        <dbReference type="ARBA" id="ARBA00004571"/>
    </source>
</evidence>
<comment type="subcellular location">
    <subcellularLocation>
        <location evidence="1">Cell outer membrane</location>
        <topology evidence="1">Multi-pass membrane protein</topology>
    </subcellularLocation>
</comment>
<dbReference type="PANTHER" id="PTHR34501">
    <property type="entry name" value="PROTEIN YDDL-RELATED"/>
    <property type="match status" value="1"/>
</dbReference>
<dbReference type="Pfam" id="PF00267">
    <property type="entry name" value="Porin_1"/>
    <property type="match status" value="1"/>
</dbReference>
<evidence type="ECO:0000256" key="5">
    <source>
        <dbReference type="SAM" id="SignalP"/>
    </source>
</evidence>
<dbReference type="GO" id="GO:0009279">
    <property type="term" value="C:cell outer membrane"/>
    <property type="evidence" value="ECO:0007669"/>
    <property type="project" value="UniProtKB-SubCell"/>
</dbReference>
<dbReference type="PRINTS" id="PR00182">
    <property type="entry name" value="ECOLNEIPORIN"/>
</dbReference>
<dbReference type="EMBL" id="LS483470">
    <property type="protein sequence ID" value="SQI39838.1"/>
    <property type="molecule type" value="Genomic_DNA"/>
</dbReference>
<name>A0A2X4UVT9_9GAMM</name>
<dbReference type="InterPro" id="IPR033900">
    <property type="entry name" value="Gram_neg_porin_domain"/>
</dbReference>
<gene>
    <name evidence="6" type="primary">ompC_1</name>
    <name evidence="6" type="ORF">NCTC12151_01439</name>
</gene>
<dbReference type="PANTHER" id="PTHR34501:SF2">
    <property type="entry name" value="OUTER MEMBRANE PORIN F-RELATED"/>
    <property type="match status" value="1"/>
</dbReference>
<evidence type="ECO:0000256" key="3">
    <source>
        <dbReference type="ARBA" id="ARBA00022729"/>
    </source>
</evidence>
<keyword evidence="3 5" id="KW-0732">Signal</keyword>
<dbReference type="InterPro" id="IPR001702">
    <property type="entry name" value="Porin_Gram-ve"/>
</dbReference>
<dbReference type="RefSeq" id="WP_269472286.1">
    <property type="nucleotide sequence ID" value="NZ_LR698987.1"/>
</dbReference>
<evidence type="ECO:0000256" key="4">
    <source>
        <dbReference type="ARBA" id="ARBA00023136"/>
    </source>
</evidence>
<dbReference type="InterPro" id="IPR050298">
    <property type="entry name" value="Gram-neg_bact_OMP"/>
</dbReference>
<evidence type="ECO:0000313" key="7">
    <source>
        <dbReference type="Proteomes" id="UP000249005"/>
    </source>
</evidence>
<dbReference type="GO" id="GO:0034220">
    <property type="term" value="P:monoatomic ion transmembrane transport"/>
    <property type="evidence" value="ECO:0007669"/>
    <property type="project" value="InterPro"/>
</dbReference>
<comment type="similarity">
    <text evidence="2">Belongs to the Gram-negative porin family.</text>
</comment>
<dbReference type="NCBIfam" id="NF007841">
    <property type="entry name" value="PRK10554.1"/>
    <property type="match status" value="1"/>
</dbReference>
<dbReference type="PRINTS" id="PR00183">
    <property type="entry name" value="ECOLIPORIN"/>
</dbReference>
<keyword evidence="4" id="KW-0472">Membrane</keyword>
<dbReference type="Proteomes" id="UP000249005">
    <property type="component" value="Chromosome 1"/>
</dbReference>
<keyword evidence="7" id="KW-1185">Reference proteome</keyword>
<feature type="chain" id="PRO_5016106339" evidence="5">
    <location>
        <begin position="23"/>
        <end position="379"/>
    </location>
</feature>
<proteinExistence type="inferred from homology"/>
<dbReference type="InterPro" id="IPR023614">
    <property type="entry name" value="Porin_dom_sf"/>
</dbReference>
<organism evidence="6 7">
    <name type="scientific">Leminorella richardii</name>
    <dbReference type="NCBI Taxonomy" id="158841"/>
    <lineage>
        <taxon>Bacteria</taxon>
        <taxon>Pseudomonadati</taxon>
        <taxon>Pseudomonadota</taxon>
        <taxon>Gammaproteobacteria</taxon>
        <taxon>Enterobacterales</taxon>
        <taxon>Budviciaceae</taxon>
        <taxon>Leminorella</taxon>
    </lineage>
</organism>
<dbReference type="Gene3D" id="2.40.160.10">
    <property type="entry name" value="Porin"/>
    <property type="match status" value="1"/>
</dbReference>
<evidence type="ECO:0000313" key="6">
    <source>
        <dbReference type="EMBL" id="SQI39838.1"/>
    </source>
</evidence>
<reference evidence="6 7" key="1">
    <citation type="submission" date="2018-06" db="EMBL/GenBank/DDBJ databases">
        <authorList>
            <consortium name="Pathogen Informatics"/>
            <person name="Doyle S."/>
        </authorList>
    </citation>
    <scope>NUCLEOTIDE SEQUENCE [LARGE SCALE GENOMIC DNA]</scope>
    <source>
        <strain evidence="6 7">NCTC12151</strain>
    </source>
</reference>
<feature type="signal peptide" evidence="5">
    <location>
        <begin position="1"/>
        <end position="22"/>
    </location>
</feature>
<dbReference type="InterPro" id="IPR001897">
    <property type="entry name" value="Porin_gammaproteobac"/>
</dbReference>
<sequence length="379" mass="41380">MMKRKILAVVVPALLAAGAVNAAEVYNKDGNKIDITGKIQGSHLFSDDKSTDGDKTYVRFGLRGETQVNDQITGYGFYQAELNASSSENSSTNGSKTRLAYAGLKVGDAGSFDYGRNYGVLYDVGGWTDVLPEFGGETFQRTDVFMSQRAGGLATYRNKNFFGLVDGLNFAVQYQGRNDSSDRNGTDRNGDGWGLSSTYNLGNGLSLGAAYSSSDRTDGQTLDGQYYYGYAAGDRADAVTAGIKYDANNIYLAAIYAQTYNMTPYGKVTYTGGDKKTVVANKTQNVELVAQYQFDFGLQPSLAWLYSKGKDLDLRLANGKTYDNEEIMNYIDVGATYYFNKNISAKVDYKINMLDENTFTKSAGILTDDVVAVGLVYQF</sequence>
<accession>A0A2X4UVT9</accession>
<dbReference type="AlphaFoldDB" id="A0A2X4UVT9"/>
<dbReference type="CDD" id="cd00342">
    <property type="entry name" value="gram_neg_porins"/>
    <property type="match status" value="1"/>
</dbReference>
<dbReference type="KEGG" id="lri:NCTC12151_01439"/>
<dbReference type="GO" id="GO:0015288">
    <property type="term" value="F:porin activity"/>
    <property type="evidence" value="ECO:0007669"/>
    <property type="project" value="InterPro"/>
</dbReference>
<dbReference type="SUPFAM" id="SSF56935">
    <property type="entry name" value="Porins"/>
    <property type="match status" value="1"/>
</dbReference>
<evidence type="ECO:0000256" key="2">
    <source>
        <dbReference type="ARBA" id="ARBA00007539"/>
    </source>
</evidence>
<protein>
    <submittedName>
        <fullName evidence="6">Porin ompk36</fullName>
    </submittedName>
</protein>